<dbReference type="InterPro" id="IPR029063">
    <property type="entry name" value="SAM-dependent_MTases_sf"/>
</dbReference>
<dbReference type="GO" id="GO:0052906">
    <property type="term" value="F:tRNA (guanine(37)-N1)-methyltransferase activity"/>
    <property type="evidence" value="ECO:0007669"/>
    <property type="project" value="UniProtKB-UniRule"/>
</dbReference>
<dbReference type="AlphaFoldDB" id="A0A9R0HRT8"/>
<evidence type="ECO:0000256" key="8">
    <source>
        <dbReference type="ARBA" id="ARBA00023242"/>
    </source>
</evidence>
<comment type="function">
    <text evidence="10">Specifically methylates the N1 position of guanosine-37 in various cytoplasmic and mitochondrial tRNAs. Methylation is not dependent on the nature of the nucleoside 5' of the target nucleoside. This is the first step in the biosynthesis of wybutosine (yW), a modified base adjacent to the anticodon of tRNAs and required for accurate decoding.</text>
</comment>
<reference evidence="14" key="2">
    <citation type="submission" date="2025-08" db="UniProtKB">
        <authorList>
            <consortium name="RefSeq"/>
        </authorList>
    </citation>
    <scope>IDENTIFICATION</scope>
    <source>
        <tissue evidence="14">Leaf</tissue>
    </source>
</reference>
<comment type="similarity">
    <text evidence="10">Belongs to the TRM5 / TYW2 family.</text>
</comment>
<dbReference type="PANTHER" id="PTHR23245:SF43">
    <property type="entry name" value="TRNA (GUANINE(37)-N1)-METHYLTRANSFERASE 2"/>
    <property type="match status" value="1"/>
</dbReference>
<dbReference type="GO" id="GO:0005759">
    <property type="term" value="C:mitochondrial matrix"/>
    <property type="evidence" value="ECO:0007669"/>
    <property type="project" value="UniProtKB-SubCell"/>
</dbReference>
<keyword evidence="6 10" id="KW-0819">tRNA processing</keyword>
<organism evidence="13 14">
    <name type="scientific">Spinacia oleracea</name>
    <name type="common">Spinach</name>
    <dbReference type="NCBI Taxonomy" id="3562"/>
    <lineage>
        <taxon>Eukaryota</taxon>
        <taxon>Viridiplantae</taxon>
        <taxon>Streptophyta</taxon>
        <taxon>Embryophyta</taxon>
        <taxon>Tracheophyta</taxon>
        <taxon>Spermatophyta</taxon>
        <taxon>Magnoliopsida</taxon>
        <taxon>eudicotyledons</taxon>
        <taxon>Gunneridae</taxon>
        <taxon>Pentapetalae</taxon>
        <taxon>Caryophyllales</taxon>
        <taxon>Chenopodiaceae</taxon>
        <taxon>Chenopodioideae</taxon>
        <taxon>Anserineae</taxon>
        <taxon>Spinacia</taxon>
    </lineage>
</organism>
<keyword evidence="4 10" id="KW-0808">Transferase</keyword>
<dbReference type="InterPro" id="IPR056743">
    <property type="entry name" value="TRM5-TYW2-like_MTfase"/>
</dbReference>
<keyword evidence="5 10" id="KW-0949">S-adenosyl-L-methionine</keyword>
<evidence type="ECO:0000256" key="6">
    <source>
        <dbReference type="ARBA" id="ARBA00022694"/>
    </source>
</evidence>
<feature type="region of interest" description="Disordered" evidence="11">
    <location>
        <begin position="211"/>
        <end position="231"/>
    </location>
</feature>
<dbReference type="OrthoDB" id="408788at2759"/>
<dbReference type="Pfam" id="PF02475">
    <property type="entry name" value="TRM5-TYW2_MTfase"/>
    <property type="match status" value="1"/>
</dbReference>
<sequence>MFTNKLMLLRYHSHFLTPPKFSPKFLSSPSSFFLRRIATAAIPSHSLSSTSYGPSLQKGTLPLNPHQNPFLNAANNPPQQTQIPENGGDTLFEEDQFTRVFEIAAIRVPSERCFELEGRLRGHLLNWPRISNIARVPGDEIDGEIQELLMGKQGLLVKDEDGVAVAVSRRVYGKAEGDGEELSGVLYRDKLAKEFNARGFVKFRNLAKISRPNKKKERRTEGKTRVEVGKEGRGKRKSVMVEVVEESENLGVDLSGLLGDEFKGREWKGSTRLLLLDETYAGKKFDELPEAVKAAFTEGSSEATKSSCELVRCNLTLLYDYWSNEEVLRALLPKDMTIPSAFETVGHIAHLNLKDEYLPYKKVIAKVVLDKNKPKIQTVVNKIEAISNDYRTMELEVLAGNHSLVTILSENGLRFQIDLAKVYWNSRLSTERQRLISCFTSEDVLCDVFSGVGPIAISAAKKVKRVYANDLNPYAVDYLERNTVLNKLERKIKVYNMDGRRFIEAIFSSESHSVTQVVMNLPNDAAEFLDAFRGIFRNKPRNTKVTLPMIHVYGFSKAEDPEFDFHERLRVALEEAAVAVEMRRVRAVAPGKWMLCASFVLPEKVAFSKPNVDCK</sequence>
<dbReference type="InterPro" id="IPR030382">
    <property type="entry name" value="MeTrfase_TRM5/TYW2"/>
</dbReference>
<feature type="compositionally biased region" description="Basic and acidic residues" evidence="11">
    <location>
        <begin position="218"/>
        <end position="231"/>
    </location>
</feature>
<dbReference type="FunFam" id="3.40.50.150:FF:000225">
    <property type="entry name" value="tRNA (guanine(37)-N1)-methyltransferase"/>
    <property type="match status" value="1"/>
</dbReference>
<keyword evidence="8 10" id="KW-0539">Nucleus</keyword>
<dbReference type="SUPFAM" id="SSF53335">
    <property type="entry name" value="S-adenosyl-L-methionine-dependent methyltransferases"/>
    <property type="match status" value="1"/>
</dbReference>
<comment type="catalytic activity">
    <reaction evidence="9 10">
        <text>guanosine(37) in tRNA + S-adenosyl-L-methionine = N(1)-methylguanosine(37) in tRNA + S-adenosyl-L-homocysteine + H(+)</text>
        <dbReference type="Rhea" id="RHEA:36899"/>
        <dbReference type="Rhea" id="RHEA-COMP:10145"/>
        <dbReference type="Rhea" id="RHEA-COMP:10147"/>
        <dbReference type="ChEBI" id="CHEBI:15378"/>
        <dbReference type="ChEBI" id="CHEBI:57856"/>
        <dbReference type="ChEBI" id="CHEBI:59789"/>
        <dbReference type="ChEBI" id="CHEBI:73542"/>
        <dbReference type="ChEBI" id="CHEBI:74269"/>
        <dbReference type="EC" id="2.1.1.228"/>
    </reaction>
</comment>
<evidence type="ECO:0000259" key="12">
    <source>
        <dbReference type="PROSITE" id="PS51684"/>
    </source>
</evidence>
<keyword evidence="7 10" id="KW-0496">Mitochondrion</keyword>
<evidence type="ECO:0000256" key="7">
    <source>
        <dbReference type="ARBA" id="ARBA00023128"/>
    </source>
</evidence>
<protein>
    <recommendedName>
        <fullName evidence="10">tRNA (guanine(37)-N1)-methyltransferase</fullName>
        <ecNumber evidence="10">2.1.1.228</ecNumber>
    </recommendedName>
    <alternativeName>
        <fullName evidence="10">M1G-methyltransferase</fullName>
    </alternativeName>
    <alternativeName>
        <fullName evidence="10">tRNA [GM37] methyltransferase</fullName>
    </alternativeName>
    <alternativeName>
        <fullName evidence="10">tRNA methyltransferase 5 homolog</fullName>
    </alternativeName>
</protein>
<comment type="subcellular location">
    <subcellularLocation>
        <location evidence="10">Mitochondrion matrix</location>
    </subcellularLocation>
    <subcellularLocation>
        <location evidence="10">Nucleus</location>
    </subcellularLocation>
    <subcellularLocation>
        <location evidence="10">Cytoplasm</location>
    </subcellularLocation>
    <text evidence="10">Predominantly in the mitochondria and in the nucleus.</text>
</comment>
<name>A0A9R0HRT8_SPIOL</name>
<comment type="subunit">
    <text evidence="10">Monomer.</text>
</comment>
<proteinExistence type="inferred from homology"/>
<dbReference type="InterPro" id="IPR025792">
    <property type="entry name" value="tRNA_Gua_MeTrfase_euk"/>
</dbReference>
<gene>
    <name evidence="14" type="primary">LOC110775472</name>
</gene>
<feature type="binding site" evidence="10">
    <location>
        <position position="520"/>
    </location>
    <ligand>
        <name>S-adenosyl-L-methionine</name>
        <dbReference type="ChEBI" id="CHEBI:59789"/>
    </ligand>
</feature>
<dbReference type="GO" id="GO:0070901">
    <property type="term" value="P:mitochondrial tRNA methylation"/>
    <property type="evidence" value="ECO:0007669"/>
    <property type="project" value="UniProtKB-ARBA"/>
</dbReference>
<evidence type="ECO:0000313" key="13">
    <source>
        <dbReference type="Proteomes" id="UP000813463"/>
    </source>
</evidence>
<dbReference type="InterPro" id="IPR056744">
    <property type="entry name" value="TRM5/TYW2-like_N"/>
</dbReference>
<dbReference type="RefSeq" id="XP_021835768.1">
    <property type="nucleotide sequence ID" value="XM_021980076.2"/>
</dbReference>
<dbReference type="Gene3D" id="3.40.50.150">
    <property type="entry name" value="Vaccinia Virus protein VP39"/>
    <property type="match status" value="1"/>
</dbReference>
<dbReference type="Gene3D" id="3.30.300.110">
    <property type="entry name" value="Met-10+ protein-like domains"/>
    <property type="match status" value="1"/>
</dbReference>
<evidence type="ECO:0000256" key="4">
    <source>
        <dbReference type="ARBA" id="ARBA00022679"/>
    </source>
</evidence>
<evidence type="ECO:0000256" key="9">
    <source>
        <dbReference type="ARBA" id="ARBA00047783"/>
    </source>
</evidence>
<evidence type="ECO:0000256" key="1">
    <source>
        <dbReference type="ARBA" id="ARBA00009775"/>
    </source>
</evidence>
<keyword evidence="2 10" id="KW-0963">Cytoplasm</keyword>
<dbReference type="HAMAP" id="MF_03152">
    <property type="entry name" value="TRM5"/>
    <property type="match status" value="1"/>
</dbReference>
<dbReference type="Pfam" id="PF25133">
    <property type="entry name" value="TYW2_N_2"/>
    <property type="match status" value="1"/>
</dbReference>
<dbReference type="PROSITE" id="PS51684">
    <property type="entry name" value="SAM_MT_TRM5_TYW2"/>
    <property type="match status" value="1"/>
</dbReference>
<dbReference type="PANTHER" id="PTHR23245">
    <property type="entry name" value="TRNA METHYLTRANSFERASE"/>
    <property type="match status" value="1"/>
</dbReference>
<keyword evidence="13" id="KW-1185">Reference proteome</keyword>
<dbReference type="CDD" id="cd02440">
    <property type="entry name" value="AdoMet_MTases"/>
    <property type="match status" value="1"/>
</dbReference>
<dbReference type="EC" id="2.1.1.228" evidence="10"/>
<reference evidence="13" key="1">
    <citation type="journal article" date="2021" name="Nat. Commun.">
        <title>Genomic analyses provide insights into spinach domestication and the genetic basis of agronomic traits.</title>
        <authorList>
            <person name="Cai X."/>
            <person name="Sun X."/>
            <person name="Xu C."/>
            <person name="Sun H."/>
            <person name="Wang X."/>
            <person name="Ge C."/>
            <person name="Zhang Z."/>
            <person name="Wang Q."/>
            <person name="Fei Z."/>
            <person name="Jiao C."/>
            <person name="Wang Q."/>
        </authorList>
    </citation>
    <scope>NUCLEOTIDE SEQUENCE [LARGE SCALE GENOMIC DNA]</scope>
    <source>
        <strain evidence="13">cv. Varoflay</strain>
    </source>
</reference>
<evidence type="ECO:0000256" key="10">
    <source>
        <dbReference type="HAMAP-Rule" id="MF_03152"/>
    </source>
</evidence>
<feature type="domain" description="SAM-dependent methyltransferase TRM5/TYW2-type" evidence="12">
    <location>
        <begin position="342"/>
        <end position="603"/>
    </location>
</feature>
<feature type="binding site" evidence="10">
    <location>
        <begin position="470"/>
        <end position="471"/>
    </location>
    <ligand>
        <name>S-adenosyl-L-methionine</name>
        <dbReference type="ChEBI" id="CHEBI:59789"/>
    </ligand>
</feature>
<dbReference type="GO" id="GO:0002939">
    <property type="term" value="P:tRNA N1-guanine methylation"/>
    <property type="evidence" value="ECO:0007669"/>
    <property type="project" value="TreeGrafter"/>
</dbReference>
<dbReference type="KEGG" id="soe:110775472"/>
<evidence type="ECO:0000256" key="11">
    <source>
        <dbReference type="SAM" id="MobiDB-lite"/>
    </source>
</evidence>
<dbReference type="GO" id="GO:0005634">
    <property type="term" value="C:nucleus"/>
    <property type="evidence" value="ECO:0007669"/>
    <property type="project" value="UniProtKB-SubCell"/>
</dbReference>
<keyword evidence="3 10" id="KW-0489">Methyltransferase</keyword>
<evidence type="ECO:0000313" key="14">
    <source>
        <dbReference type="RefSeq" id="XP_021835768.1"/>
    </source>
</evidence>
<evidence type="ECO:0000256" key="2">
    <source>
        <dbReference type="ARBA" id="ARBA00022490"/>
    </source>
</evidence>
<dbReference type="GeneID" id="110775472"/>
<feature type="binding site" evidence="10">
    <location>
        <position position="432"/>
    </location>
    <ligand>
        <name>S-adenosyl-L-methionine</name>
        <dbReference type="ChEBI" id="CHEBI:59789"/>
    </ligand>
</feature>
<dbReference type="FunFam" id="3.30.300.110:FF:000001">
    <property type="entry name" value="tRNA (guanine(37)-N1)-methyltransferase"/>
    <property type="match status" value="1"/>
</dbReference>
<accession>A0A9R0HRT8</accession>
<feature type="binding site" evidence="10">
    <location>
        <begin position="498"/>
        <end position="499"/>
    </location>
    <ligand>
        <name>S-adenosyl-L-methionine</name>
        <dbReference type="ChEBI" id="CHEBI:59789"/>
    </ligand>
</feature>
<comment type="similarity">
    <text evidence="1">Belongs to the class I-like SAM-binding methyltransferase superfamily. TRM5/TYW2 family.</text>
</comment>
<dbReference type="Proteomes" id="UP000813463">
    <property type="component" value="Chromosome 4"/>
</dbReference>
<evidence type="ECO:0000256" key="3">
    <source>
        <dbReference type="ARBA" id="ARBA00022603"/>
    </source>
</evidence>
<evidence type="ECO:0000256" key="5">
    <source>
        <dbReference type="ARBA" id="ARBA00022691"/>
    </source>
</evidence>